<dbReference type="Ensembl" id="ENSNMLT00000016039.1">
    <property type="protein sequence ID" value="ENSNMLP00000014259.1"/>
    <property type="gene ID" value="ENSNMLG00000009530.1"/>
</dbReference>
<evidence type="ECO:0000313" key="2">
    <source>
        <dbReference type="Proteomes" id="UP000694523"/>
    </source>
</evidence>
<dbReference type="GO" id="GO:0004735">
    <property type="term" value="F:pyrroline-5-carboxylate reductase activity"/>
    <property type="evidence" value="ECO:0007669"/>
    <property type="project" value="TreeGrafter"/>
</dbReference>
<keyword evidence="2" id="KW-1185">Reference proteome</keyword>
<dbReference type="SUPFAM" id="SSF51735">
    <property type="entry name" value="NAD(P)-binding Rossmann-fold domains"/>
    <property type="match status" value="1"/>
</dbReference>
<reference evidence="1" key="1">
    <citation type="submission" date="2025-08" db="UniProtKB">
        <authorList>
            <consortium name="Ensembl"/>
        </authorList>
    </citation>
    <scope>IDENTIFICATION</scope>
</reference>
<protein>
    <recommendedName>
        <fullName evidence="3">Pyrroline-5-carboxylate reductase catalytic N-terminal domain-containing protein</fullName>
    </recommendedName>
</protein>
<sequence length="252" mass="28365">MGHLGKQLLSSLLEKTQITASNIKVSTTRPECSGNVEPGVECFFDNGRLAQWADVLFLCCLPSQLPTVCADLSPHLCRHTLVYSFPSAVPISRLVQLLEHNFVLKSQYDADACDNPEVWRSCTHLNTALKDPLLLKLSCPLRLTGKQHKPSLGLKWMCAVLYSLVNICMAVHLEWKETLHVMNQLFKDKLSQSLEMNAQNVISSSTSCMSADDVFSWISVSDAQTKETPLYSFYQTVKPHKKVLLHCTLHFW</sequence>
<name>A0A8C6T034_9GOBI</name>
<accession>A0A8C6T034</accession>
<evidence type="ECO:0000313" key="1">
    <source>
        <dbReference type="Ensembl" id="ENSNMLP00000014259.1"/>
    </source>
</evidence>
<dbReference type="AlphaFoldDB" id="A0A8C6T034"/>
<dbReference type="Proteomes" id="UP000694523">
    <property type="component" value="Unplaced"/>
</dbReference>
<dbReference type="GO" id="GO:0055129">
    <property type="term" value="P:L-proline biosynthetic process"/>
    <property type="evidence" value="ECO:0007669"/>
    <property type="project" value="TreeGrafter"/>
</dbReference>
<dbReference type="InterPro" id="IPR036291">
    <property type="entry name" value="NAD(P)-bd_dom_sf"/>
</dbReference>
<proteinExistence type="predicted"/>
<dbReference type="PANTHER" id="PTHR11645:SF58">
    <property type="entry name" value="NADP-DEPENDENT OXIDOREDUCTASE DOMAIN-CONTAINING PROTEIN 1"/>
    <property type="match status" value="1"/>
</dbReference>
<reference evidence="1" key="2">
    <citation type="submission" date="2025-09" db="UniProtKB">
        <authorList>
            <consortium name="Ensembl"/>
        </authorList>
    </citation>
    <scope>IDENTIFICATION</scope>
</reference>
<dbReference type="Gene3D" id="3.40.50.720">
    <property type="entry name" value="NAD(P)-binding Rossmann-like Domain"/>
    <property type="match status" value="1"/>
</dbReference>
<organism evidence="1 2">
    <name type="scientific">Neogobius melanostomus</name>
    <name type="common">round goby</name>
    <dbReference type="NCBI Taxonomy" id="47308"/>
    <lineage>
        <taxon>Eukaryota</taxon>
        <taxon>Metazoa</taxon>
        <taxon>Chordata</taxon>
        <taxon>Craniata</taxon>
        <taxon>Vertebrata</taxon>
        <taxon>Euteleostomi</taxon>
        <taxon>Actinopterygii</taxon>
        <taxon>Neopterygii</taxon>
        <taxon>Teleostei</taxon>
        <taxon>Neoteleostei</taxon>
        <taxon>Acanthomorphata</taxon>
        <taxon>Gobiaria</taxon>
        <taxon>Gobiiformes</taxon>
        <taxon>Gobioidei</taxon>
        <taxon>Gobiidae</taxon>
        <taxon>Benthophilinae</taxon>
        <taxon>Neogobiini</taxon>
        <taxon>Neogobius</taxon>
    </lineage>
</organism>
<dbReference type="PANTHER" id="PTHR11645">
    <property type="entry name" value="PYRROLINE-5-CARBOXYLATE REDUCTASE"/>
    <property type="match status" value="1"/>
</dbReference>
<evidence type="ECO:0008006" key="3">
    <source>
        <dbReference type="Google" id="ProtNLM"/>
    </source>
</evidence>